<organism evidence="4 5">
    <name type="scientific">Apophysomyces ossiformis</name>
    <dbReference type="NCBI Taxonomy" id="679940"/>
    <lineage>
        <taxon>Eukaryota</taxon>
        <taxon>Fungi</taxon>
        <taxon>Fungi incertae sedis</taxon>
        <taxon>Mucoromycota</taxon>
        <taxon>Mucoromycotina</taxon>
        <taxon>Mucoromycetes</taxon>
        <taxon>Mucorales</taxon>
        <taxon>Mucorineae</taxon>
        <taxon>Mucoraceae</taxon>
        <taxon>Apophysomyces</taxon>
    </lineage>
</organism>
<feature type="domain" description="B30.2/SPRY" evidence="2">
    <location>
        <begin position="74"/>
        <end position="263"/>
    </location>
</feature>
<dbReference type="Pfam" id="PF10607">
    <property type="entry name" value="CTLH"/>
    <property type="match status" value="2"/>
</dbReference>
<dbReference type="SMART" id="SM00668">
    <property type="entry name" value="CTLH"/>
    <property type="match status" value="1"/>
</dbReference>
<feature type="compositionally biased region" description="Low complexity" evidence="1">
    <location>
        <begin position="502"/>
        <end position="513"/>
    </location>
</feature>
<dbReference type="InterPro" id="IPR003877">
    <property type="entry name" value="SPRY_dom"/>
</dbReference>
<dbReference type="OrthoDB" id="25503at2759"/>
<dbReference type="InterPro" id="IPR035782">
    <property type="entry name" value="SPRY_RanBP9/10"/>
</dbReference>
<dbReference type="InterPro" id="IPR013320">
    <property type="entry name" value="ConA-like_dom_sf"/>
</dbReference>
<dbReference type="PROSITE" id="PS50896">
    <property type="entry name" value="LISH"/>
    <property type="match status" value="1"/>
</dbReference>
<feature type="compositionally biased region" description="Polar residues" evidence="1">
    <location>
        <begin position="421"/>
        <end position="432"/>
    </location>
</feature>
<dbReference type="InterPro" id="IPR024964">
    <property type="entry name" value="CTLH/CRA"/>
</dbReference>
<accession>A0A8H7ELK3</accession>
<reference evidence="4" key="1">
    <citation type="submission" date="2020-01" db="EMBL/GenBank/DDBJ databases">
        <title>Genome Sequencing of Three Apophysomyces-Like Fungal Strains Confirms a Novel Fungal Genus in the Mucoromycota with divergent Burkholderia-like Endosymbiotic Bacteria.</title>
        <authorList>
            <person name="Stajich J.E."/>
            <person name="Macias A.M."/>
            <person name="Carter-House D."/>
            <person name="Lovett B."/>
            <person name="Kasson L.R."/>
            <person name="Berry K."/>
            <person name="Grigoriev I."/>
            <person name="Chang Y."/>
            <person name="Spatafora J."/>
            <person name="Kasson M.T."/>
        </authorList>
    </citation>
    <scope>NUCLEOTIDE SEQUENCE</scope>
    <source>
        <strain evidence="4">NRRL A-21654</strain>
    </source>
</reference>
<feature type="region of interest" description="Disordered" evidence="1">
    <location>
        <begin position="1"/>
        <end position="28"/>
    </location>
</feature>
<dbReference type="InterPro" id="IPR043136">
    <property type="entry name" value="B30.2/SPRY_sf"/>
</dbReference>
<dbReference type="Proteomes" id="UP000605846">
    <property type="component" value="Unassembled WGS sequence"/>
</dbReference>
<dbReference type="PROSITE" id="PS50897">
    <property type="entry name" value="CTLH"/>
    <property type="match status" value="1"/>
</dbReference>
<sequence length="652" mass="72942">MNSNLQTRKNPNHATSRKAPVHHSLAPPKYPPYLKHTLYAELALEQYNYFQNKRYDVKPTRSVSGLFKPDTAEDSRHRNTVQNFWDDLELCLPTAWNVKDKSRNIEVSKSGLELTYIGPGKCEAHAASVRANFPMRPQCGIFYFEIRVVAKGDDGYIGIGFCGGENDLDRLPGWDHDSWGYHADDGNSFAGSGTGMRYGPCFSTDDVVGCGVNFADRTAFYTKNGAFLGTAFESLDTSIPLYPVVGLRTSGEHVVANFGDEPFVFDIVQYVKDQKIRFWSEISSPEPQPTERTDTEDNTALTLDQLVLSYLIHHGYTNTARSVLRNSERVADKTLEQYSSLSESCTASIKDMQERQTIRSAIIAGNVDAAIELTEKYYPEVFQEKGRGELVLLELRCRKFVEMMREYNEQVQKDIQLAQYRNGNSKGDNQSIDMEVDDGNTQGSSQSQDATQSTPVPVPGRRMSYAAITATLSPPNHSGHSHLTTNEENGQAKRPRLCLRRSSSSSSSTSNSNGNAHKSNGHEALNVEPLWEEEEEEKDRSGMLMKRAMAYGQQLQEMYKDDTDPKVRNKLVEIFALLAYPDPSSSPVSHLMDVFERDAIATNLNAAILACQKRPEIPVLERIYCQAIVANKELACQGYAKSALIDINEHCV</sequence>
<evidence type="ECO:0000259" key="3">
    <source>
        <dbReference type="PROSITE" id="PS50897"/>
    </source>
</evidence>
<comment type="caution">
    <text evidence="4">The sequence shown here is derived from an EMBL/GenBank/DDBJ whole genome shotgun (WGS) entry which is preliminary data.</text>
</comment>
<evidence type="ECO:0000259" key="2">
    <source>
        <dbReference type="PROSITE" id="PS50188"/>
    </source>
</evidence>
<evidence type="ECO:0000313" key="5">
    <source>
        <dbReference type="Proteomes" id="UP000605846"/>
    </source>
</evidence>
<dbReference type="InterPro" id="IPR013144">
    <property type="entry name" value="CRA_dom"/>
</dbReference>
<dbReference type="Gene3D" id="2.60.120.920">
    <property type="match status" value="1"/>
</dbReference>
<dbReference type="SMART" id="SM00449">
    <property type="entry name" value="SPRY"/>
    <property type="match status" value="1"/>
</dbReference>
<dbReference type="InterPro" id="IPR050618">
    <property type="entry name" value="Ubq-SigPath_Reg"/>
</dbReference>
<feature type="compositionally biased region" description="Polar residues" evidence="1">
    <location>
        <begin position="1"/>
        <end position="14"/>
    </location>
</feature>
<dbReference type="EMBL" id="JABAYA010000241">
    <property type="protein sequence ID" value="KAF7721719.1"/>
    <property type="molecule type" value="Genomic_DNA"/>
</dbReference>
<evidence type="ECO:0000256" key="1">
    <source>
        <dbReference type="SAM" id="MobiDB-lite"/>
    </source>
</evidence>
<feature type="region of interest" description="Disordered" evidence="1">
    <location>
        <begin position="421"/>
        <end position="459"/>
    </location>
</feature>
<feature type="compositionally biased region" description="Polar residues" evidence="1">
    <location>
        <begin position="471"/>
        <end position="489"/>
    </location>
</feature>
<dbReference type="InterPro" id="IPR006595">
    <property type="entry name" value="CTLH_C"/>
</dbReference>
<dbReference type="SUPFAM" id="SSF49899">
    <property type="entry name" value="Concanavalin A-like lectins/glucanases"/>
    <property type="match status" value="1"/>
</dbReference>
<keyword evidence="5" id="KW-1185">Reference proteome</keyword>
<feature type="region of interest" description="Disordered" evidence="1">
    <location>
        <begin position="471"/>
        <end position="537"/>
    </location>
</feature>
<proteinExistence type="predicted"/>
<name>A0A8H7ELK3_9FUNG</name>
<dbReference type="Pfam" id="PF00622">
    <property type="entry name" value="SPRY"/>
    <property type="match status" value="1"/>
</dbReference>
<evidence type="ECO:0000313" key="4">
    <source>
        <dbReference type="EMBL" id="KAF7721719.1"/>
    </source>
</evidence>
<dbReference type="SMART" id="SM00757">
    <property type="entry name" value="CRA"/>
    <property type="match status" value="1"/>
</dbReference>
<feature type="compositionally biased region" description="Polar residues" evidence="1">
    <location>
        <begin position="439"/>
        <end position="455"/>
    </location>
</feature>
<dbReference type="PANTHER" id="PTHR12864">
    <property type="entry name" value="RAN BINDING PROTEIN 9-RELATED"/>
    <property type="match status" value="1"/>
</dbReference>
<dbReference type="InterPro" id="IPR001870">
    <property type="entry name" value="B30.2/SPRY"/>
</dbReference>
<dbReference type="PROSITE" id="PS50188">
    <property type="entry name" value="B302_SPRY"/>
    <property type="match status" value="1"/>
</dbReference>
<protein>
    <submittedName>
        <fullName evidence="4">Uncharacterized protein</fullName>
    </submittedName>
</protein>
<dbReference type="CDD" id="cd12909">
    <property type="entry name" value="SPRY_RanBP9_10"/>
    <property type="match status" value="1"/>
</dbReference>
<dbReference type="InterPro" id="IPR006594">
    <property type="entry name" value="LisH"/>
</dbReference>
<feature type="domain" description="CTLH" evidence="3">
    <location>
        <begin position="351"/>
        <end position="411"/>
    </location>
</feature>
<dbReference type="AlphaFoldDB" id="A0A8H7ELK3"/>
<gene>
    <name evidence="4" type="ORF">EC973_004281</name>
</gene>